<sequence>MLRAERAKRRAQTTPGFRKGQKPVARRDSASYAETVLEDLHRLRSYRFPSGALPAGQRDAWLFVASMALSWITPAPALEGQILALACKVSGWREREARSRMGSIIRRAKDAAAGKKIEYDRKEVDPRYRMKAETIIKWLNVTEDEMGNAKLRVLLNPDARRERKAQDARDRRKSRGATGHGENRVSRIEIGQRAMWMHVRDGMTYAEIAAELKISKATVGKAIAEVRDALSSTRQNTEKTREAAFRAVYGGIHPLKGGGTHASGSGVLAPRTTTPKKSSSFCPSPPTQEAAASGSGTVAIATRAAQRAQKAERTVKLKQMASTPTQADRTDNRHASKGSSDISDFRRPAFLSRKAG</sequence>
<dbReference type="Proteomes" id="UP000076574">
    <property type="component" value="Unassembled WGS sequence"/>
</dbReference>
<dbReference type="Pfam" id="PF08281">
    <property type="entry name" value="Sigma70_r4_2"/>
    <property type="match status" value="1"/>
</dbReference>
<dbReference type="EMBL" id="LVYV01000001">
    <property type="protein sequence ID" value="KZD25496.1"/>
    <property type="molecule type" value="Genomic_DNA"/>
</dbReference>
<organism evidence="3 4">
    <name type="scientific">Tardiphaga robiniae</name>
    <dbReference type="NCBI Taxonomy" id="943830"/>
    <lineage>
        <taxon>Bacteria</taxon>
        <taxon>Pseudomonadati</taxon>
        <taxon>Pseudomonadota</taxon>
        <taxon>Alphaproteobacteria</taxon>
        <taxon>Hyphomicrobiales</taxon>
        <taxon>Nitrobacteraceae</taxon>
        <taxon>Tardiphaga</taxon>
    </lineage>
</organism>
<protein>
    <recommendedName>
        <fullName evidence="2">RNA polymerase sigma factor 70 region 4 type 2 domain-containing protein</fullName>
    </recommendedName>
</protein>
<evidence type="ECO:0000259" key="2">
    <source>
        <dbReference type="Pfam" id="PF08281"/>
    </source>
</evidence>
<evidence type="ECO:0000313" key="3">
    <source>
        <dbReference type="EMBL" id="KZD25496.1"/>
    </source>
</evidence>
<feature type="domain" description="RNA polymerase sigma factor 70 region 4 type 2" evidence="2">
    <location>
        <begin position="193"/>
        <end position="229"/>
    </location>
</feature>
<evidence type="ECO:0000313" key="4">
    <source>
        <dbReference type="Proteomes" id="UP000076574"/>
    </source>
</evidence>
<reference evidence="3 4" key="1">
    <citation type="submission" date="2016-03" db="EMBL/GenBank/DDBJ databases">
        <title>Microsymbionts genomes from the relict species Vavilovia formosa (Stev.) Fed.</title>
        <authorList>
            <person name="Kopat V."/>
            <person name="Chirak E."/>
            <person name="Kimeklis A."/>
            <person name="Andronov E."/>
        </authorList>
    </citation>
    <scope>NUCLEOTIDE SEQUENCE [LARGE SCALE GENOMIC DNA]</scope>
    <source>
        <strain evidence="3 4">Vaf07</strain>
    </source>
</reference>
<dbReference type="InterPro" id="IPR013324">
    <property type="entry name" value="RNA_pol_sigma_r3/r4-like"/>
</dbReference>
<dbReference type="SUPFAM" id="SSF88659">
    <property type="entry name" value="Sigma3 and sigma4 domains of RNA polymerase sigma factors"/>
    <property type="match status" value="1"/>
</dbReference>
<accession>A0A164AYE2</accession>
<keyword evidence="4" id="KW-1185">Reference proteome</keyword>
<feature type="region of interest" description="Disordered" evidence="1">
    <location>
        <begin position="157"/>
        <end position="186"/>
    </location>
</feature>
<evidence type="ECO:0000256" key="1">
    <source>
        <dbReference type="SAM" id="MobiDB-lite"/>
    </source>
</evidence>
<dbReference type="AlphaFoldDB" id="A0A164AYE2"/>
<name>A0A164AYE2_9BRAD</name>
<dbReference type="InterPro" id="IPR013249">
    <property type="entry name" value="RNA_pol_sigma70_r4_t2"/>
</dbReference>
<dbReference type="Gene3D" id="1.10.10.60">
    <property type="entry name" value="Homeodomain-like"/>
    <property type="match status" value="1"/>
</dbReference>
<dbReference type="GO" id="GO:0006352">
    <property type="term" value="P:DNA-templated transcription initiation"/>
    <property type="evidence" value="ECO:0007669"/>
    <property type="project" value="InterPro"/>
</dbReference>
<dbReference type="GO" id="GO:0016987">
    <property type="term" value="F:sigma factor activity"/>
    <property type="evidence" value="ECO:0007669"/>
    <property type="project" value="InterPro"/>
</dbReference>
<proteinExistence type="predicted"/>
<comment type="caution">
    <text evidence="3">The sequence shown here is derived from an EMBL/GenBank/DDBJ whole genome shotgun (WGS) entry which is preliminary data.</text>
</comment>
<feature type="region of interest" description="Disordered" evidence="1">
    <location>
        <begin position="1"/>
        <end position="28"/>
    </location>
</feature>
<feature type="compositionally biased region" description="Basic and acidic residues" evidence="1">
    <location>
        <begin position="158"/>
        <end position="170"/>
    </location>
</feature>
<gene>
    <name evidence="3" type="ORF">A4A58_03525</name>
</gene>
<dbReference type="GO" id="GO:0003677">
    <property type="term" value="F:DNA binding"/>
    <property type="evidence" value="ECO:0007669"/>
    <property type="project" value="InterPro"/>
</dbReference>
<feature type="compositionally biased region" description="Basic residues" evidence="1">
    <location>
        <begin position="1"/>
        <end position="11"/>
    </location>
</feature>
<feature type="region of interest" description="Disordered" evidence="1">
    <location>
        <begin position="256"/>
        <end position="356"/>
    </location>
</feature>
<feature type="compositionally biased region" description="Low complexity" evidence="1">
    <location>
        <begin position="272"/>
        <end position="282"/>
    </location>
</feature>